<comment type="subcellular location">
    <subcellularLocation>
        <location evidence="1">Cytoplasm</location>
    </subcellularLocation>
</comment>
<keyword evidence="9" id="KW-1185">Reference proteome</keyword>
<evidence type="ECO:0000313" key="8">
    <source>
        <dbReference type="EMBL" id="RCK66631.1"/>
    </source>
</evidence>
<dbReference type="CDD" id="cd16180">
    <property type="entry name" value="EFh_PEF_Group_I"/>
    <property type="match status" value="1"/>
</dbReference>
<reference evidence="8 9" key="1">
    <citation type="submission" date="2018-06" db="EMBL/GenBank/DDBJ databases">
        <title>Whole genome sequencing of Candida tropicalis (genome annotated by CSBL at Korea University).</title>
        <authorList>
            <person name="Ahn J."/>
        </authorList>
    </citation>
    <scope>NUCLEOTIDE SEQUENCE [LARGE SCALE GENOMIC DNA]</scope>
    <source>
        <strain evidence="8 9">ATCC 20962</strain>
    </source>
</reference>
<keyword evidence="2" id="KW-0963">Cytoplasm</keyword>
<dbReference type="Pfam" id="PF13202">
    <property type="entry name" value="EF-hand_5"/>
    <property type="match status" value="2"/>
</dbReference>
<feature type="region of interest" description="Disordered" evidence="6">
    <location>
        <begin position="1"/>
        <end position="184"/>
    </location>
</feature>
<evidence type="ECO:0000256" key="5">
    <source>
        <dbReference type="ARBA" id="ARBA00022837"/>
    </source>
</evidence>
<dbReference type="AlphaFoldDB" id="A0A367YNP5"/>
<dbReference type="PANTHER" id="PTHR46212:SF3">
    <property type="entry name" value="GH27120P"/>
    <property type="match status" value="1"/>
</dbReference>
<protein>
    <submittedName>
        <fullName evidence="8">Peflin</fullName>
    </submittedName>
</protein>
<feature type="compositionally biased region" description="Low complexity" evidence="6">
    <location>
        <begin position="11"/>
        <end position="20"/>
    </location>
</feature>
<dbReference type="InterPro" id="IPR018247">
    <property type="entry name" value="EF_Hand_1_Ca_BS"/>
</dbReference>
<dbReference type="PROSITE" id="PS00018">
    <property type="entry name" value="EF_HAND_1"/>
    <property type="match status" value="2"/>
</dbReference>
<feature type="compositionally biased region" description="Pro residues" evidence="6">
    <location>
        <begin position="144"/>
        <end position="158"/>
    </location>
</feature>
<dbReference type="PANTHER" id="PTHR46212">
    <property type="entry name" value="PEFLIN"/>
    <property type="match status" value="1"/>
</dbReference>
<feature type="compositionally biased region" description="Polar residues" evidence="6">
    <location>
        <begin position="63"/>
        <end position="84"/>
    </location>
</feature>
<dbReference type="GO" id="GO:0048306">
    <property type="term" value="F:calcium-dependent protein binding"/>
    <property type="evidence" value="ECO:0007669"/>
    <property type="project" value="UniProtKB-ARBA"/>
</dbReference>
<accession>A0A367YNP5</accession>
<evidence type="ECO:0000256" key="4">
    <source>
        <dbReference type="ARBA" id="ARBA00022737"/>
    </source>
</evidence>
<name>A0A367YNP5_9ASCO</name>
<dbReference type="InterPro" id="IPR002048">
    <property type="entry name" value="EF_hand_dom"/>
</dbReference>
<feature type="compositionally biased region" description="Polar residues" evidence="6">
    <location>
        <begin position="126"/>
        <end position="135"/>
    </location>
</feature>
<dbReference type="STRING" id="5486.A0A367YNP5"/>
<gene>
    <name evidence="8" type="primary">pef1_0</name>
    <name evidence="8" type="ORF">Cantr_02760</name>
</gene>
<keyword evidence="5" id="KW-0106">Calcium</keyword>
<evidence type="ECO:0000256" key="3">
    <source>
        <dbReference type="ARBA" id="ARBA00022723"/>
    </source>
</evidence>
<dbReference type="SUPFAM" id="SSF47473">
    <property type="entry name" value="EF-hand"/>
    <property type="match status" value="1"/>
</dbReference>
<keyword evidence="3" id="KW-0479">Metal-binding</keyword>
<feature type="compositionally biased region" description="Pro residues" evidence="6">
    <location>
        <begin position="100"/>
        <end position="119"/>
    </location>
</feature>
<dbReference type="InterPro" id="IPR011992">
    <property type="entry name" value="EF-hand-dom_pair"/>
</dbReference>
<dbReference type="SMART" id="SM00054">
    <property type="entry name" value="EFh"/>
    <property type="match status" value="3"/>
</dbReference>
<organism evidence="8 9">
    <name type="scientific">Candida viswanathii</name>
    <dbReference type="NCBI Taxonomy" id="5486"/>
    <lineage>
        <taxon>Eukaryota</taxon>
        <taxon>Fungi</taxon>
        <taxon>Dikarya</taxon>
        <taxon>Ascomycota</taxon>
        <taxon>Saccharomycotina</taxon>
        <taxon>Pichiomycetes</taxon>
        <taxon>Debaryomycetaceae</taxon>
        <taxon>Candida/Lodderomyces clade</taxon>
        <taxon>Candida</taxon>
    </lineage>
</organism>
<evidence type="ECO:0000256" key="2">
    <source>
        <dbReference type="ARBA" id="ARBA00022490"/>
    </source>
</evidence>
<dbReference type="InterPro" id="IPR051426">
    <property type="entry name" value="Peflin/Sorcin_CaBP"/>
</dbReference>
<comment type="caution">
    <text evidence="8">The sequence shown here is derived from an EMBL/GenBank/DDBJ whole genome shotgun (WGS) entry which is preliminary data.</text>
</comment>
<dbReference type="GO" id="GO:0005509">
    <property type="term" value="F:calcium ion binding"/>
    <property type="evidence" value="ECO:0007669"/>
    <property type="project" value="InterPro"/>
</dbReference>
<evidence type="ECO:0000259" key="7">
    <source>
        <dbReference type="PROSITE" id="PS50222"/>
    </source>
</evidence>
<dbReference type="Proteomes" id="UP000253472">
    <property type="component" value="Unassembled WGS sequence"/>
</dbReference>
<feature type="compositionally biased region" description="Pro residues" evidence="6">
    <location>
        <begin position="45"/>
        <end position="56"/>
    </location>
</feature>
<evidence type="ECO:0000256" key="6">
    <source>
        <dbReference type="SAM" id="MobiDB-lite"/>
    </source>
</evidence>
<keyword evidence="4" id="KW-0677">Repeat</keyword>
<proteinExistence type="predicted"/>
<dbReference type="OrthoDB" id="186625at2759"/>
<dbReference type="PROSITE" id="PS50222">
    <property type="entry name" value="EF_HAND_2"/>
    <property type="match status" value="2"/>
</dbReference>
<evidence type="ECO:0000256" key="1">
    <source>
        <dbReference type="ARBA" id="ARBA00004496"/>
    </source>
</evidence>
<dbReference type="Gene3D" id="1.10.238.10">
    <property type="entry name" value="EF-hand"/>
    <property type="match status" value="1"/>
</dbReference>
<sequence>MNELPPQPTPQQSYGQQEAQQSHHHNANRKYPPQSHQIPQKVTYRPPPQQQQPPPQQQYQQYAGSSHQDYYQHQQPLTSQNYQLSGHYVPPQQYGNHQHAPPPPQQYNNQPPPPQPQPQPVNYQQRPSYSLAHSSQQQVYQQQQPPPPPQQQFQPPPSNNGHYSKRNASKDSLESAKTTSSSKQKLEAELRVVFEKVDVNRSGRISAKELSYALLNFDRTRFQDSTIRLMINLFSTSDSSSKSLSFEQFVSLWKYLSAYKKLFIQADTNKSGDISFGEFQKILEQIGYKLDIDLVLHLFQRYAMHENGGVGKLKFDNFIELLVYLRKLTDVFKKYDKDLSGTATISFSNFLFEVSNLS</sequence>
<evidence type="ECO:0000313" key="9">
    <source>
        <dbReference type="Proteomes" id="UP000253472"/>
    </source>
</evidence>
<feature type="domain" description="EF-hand" evidence="7">
    <location>
        <begin position="185"/>
        <end position="220"/>
    </location>
</feature>
<dbReference type="GO" id="GO:0005737">
    <property type="term" value="C:cytoplasm"/>
    <property type="evidence" value="ECO:0007669"/>
    <property type="project" value="UniProtKB-SubCell"/>
</dbReference>
<dbReference type="EMBL" id="QLNQ01000001">
    <property type="protein sequence ID" value="RCK66631.1"/>
    <property type="molecule type" value="Genomic_DNA"/>
</dbReference>
<feature type="domain" description="EF-hand" evidence="7">
    <location>
        <begin position="254"/>
        <end position="289"/>
    </location>
</feature>